<dbReference type="SUPFAM" id="SSF88946">
    <property type="entry name" value="Sigma2 domain of RNA polymerase sigma factors"/>
    <property type="match status" value="1"/>
</dbReference>
<organism evidence="3 4">
    <name type="scientific">Candidatus Abyssobacteria bacterium SURF_17</name>
    <dbReference type="NCBI Taxonomy" id="2093361"/>
    <lineage>
        <taxon>Bacteria</taxon>
        <taxon>Pseudomonadati</taxon>
        <taxon>Candidatus Hydrogenedentota</taxon>
        <taxon>Candidatus Abyssobacteria</taxon>
    </lineage>
</organism>
<dbReference type="GO" id="GO:0003677">
    <property type="term" value="F:DNA binding"/>
    <property type="evidence" value="ECO:0007669"/>
    <property type="project" value="InterPro"/>
</dbReference>
<evidence type="ECO:0000313" key="4">
    <source>
        <dbReference type="Proteomes" id="UP000285961"/>
    </source>
</evidence>
<dbReference type="CDD" id="cd06171">
    <property type="entry name" value="Sigma70_r4"/>
    <property type="match status" value="1"/>
</dbReference>
<dbReference type="Proteomes" id="UP000285961">
    <property type="component" value="Unassembled WGS sequence"/>
</dbReference>
<protein>
    <submittedName>
        <fullName evidence="3">Sigma-70 family RNA polymerase sigma factor</fullName>
    </submittedName>
</protein>
<comment type="caution">
    <text evidence="3">The sequence shown here is derived from an EMBL/GenBank/DDBJ whole genome shotgun (WGS) entry which is preliminary data.</text>
</comment>
<dbReference type="InterPro" id="IPR013324">
    <property type="entry name" value="RNA_pol_sigma_r3/r4-like"/>
</dbReference>
<dbReference type="EMBL" id="QZKI01000070">
    <property type="protein sequence ID" value="RJP70460.1"/>
    <property type="molecule type" value="Genomic_DNA"/>
</dbReference>
<dbReference type="SUPFAM" id="SSF88659">
    <property type="entry name" value="Sigma3 and sigma4 domains of RNA polymerase sigma factors"/>
    <property type="match status" value="1"/>
</dbReference>
<feature type="compositionally biased region" description="Low complexity" evidence="1">
    <location>
        <begin position="186"/>
        <end position="195"/>
    </location>
</feature>
<dbReference type="Gene3D" id="1.10.10.10">
    <property type="entry name" value="Winged helix-like DNA-binding domain superfamily/Winged helix DNA-binding domain"/>
    <property type="match status" value="1"/>
</dbReference>
<evidence type="ECO:0000259" key="2">
    <source>
        <dbReference type="Pfam" id="PF08281"/>
    </source>
</evidence>
<gene>
    <name evidence="3" type="ORF">C4532_09225</name>
</gene>
<name>A0A419EYV9_9BACT</name>
<reference evidence="3 4" key="1">
    <citation type="journal article" date="2017" name="ISME J.">
        <title>Energy and carbon metabolisms in a deep terrestrial subsurface fluid microbial community.</title>
        <authorList>
            <person name="Momper L."/>
            <person name="Jungbluth S.P."/>
            <person name="Lee M.D."/>
            <person name="Amend J.P."/>
        </authorList>
    </citation>
    <scope>NUCLEOTIDE SEQUENCE [LARGE SCALE GENOMIC DNA]</scope>
    <source>
        <strain evidence="3">SURF_17</strain>
    </source>
</reference>
<sequence>MDSLKSDRRARFEGDTLPHLDALCGTALWLTRSRDQATNLVLQTMLQAYRNWPASGSPRDNKIRLFSVLVGVCSDFGHQQDKPYRMTPIQRDAAGNSGDRDLQTEMTLVRGVEPSQLTMPSDVVIKDAISRFDPRSRLAVILLLREQLSYSEIAIITGLPRDAVRTALGRLRSQLSYYMIKTSTADTDGSAADATDNWDNEGGALVHQSQG</sequence>
<evidence type="ECO:0000313" key="3">
    <source>
        <dbReference type="EMBL" id="RJP70460.1"/>
    </source>
</evidence>
<proteinExistence type="predicted"/>
<dbReference type="GO" id="GO:0006352">
    <property type="term" value="P:DNA-templated transcription initiation"/>
    <property type="evidence" value="ECO:0007669"/>
    <property type="project" value="InterPro"/>
</dbReference>
<accession>A0A419EYV9</accession>
<dbReference type="InterPro" id="IPR036388">
    <property type="entry name" value="WH-like_DNA-bd_sf"/>
</dbReference>
<evidence type="ECO:0000256" key="1">
    <source>
        <dbReference type="SAM" id="MobiDB-lite"/>
    </source>
</evidence>
<dbReference type="Pfam" id="PF08281">
    <property type="entry name" value="Sigma70_r4_2"/>
    <property type="match status" value="1"/>
</dbReference>
<dbReference type="InterPro" id="IPR013325">
    <property type="entry name" value="RNA_pol_sigma_r2"/>
</dbReference>
<dbReference type="InterPro" id="IPR013249">
    <property type="entry name" value="RNA_pol_sigma70_r4_t2"/>
</dbReference>
<feature type="region of interest" description="Disordered" evidence="1">
    <location>
        <begin position="186"/>
        <end position="211"/>
    </location>
</feature>
<dbReference type="GO" id="GO:0016987">
    <property type="term" value="F:sigma factor activity"/>
    <property type="evidence" value="ECO:0007669"/>
    <property type="project" value="InterPro"/>
</dbReference>
<dbReference type="AlphaFoldDB" id="A0A419EYV9"/>
<feature type="domain" description="RNA polymerase sigma factor 70 region 4 type 2" evidence="2">
    <location>
        <begin position="125"/>
        <end position="175"/>
    </location>
</feature>